<dbReference type="InterPro" id="IPR011993">
    <property type="entry name" value="PH-like_dom_sf"/>
</dbReference>
<dbReference type="PROSITE" id="PS50003">
    <property type="entry name" value="PH_DOMAIN"/>
    <property type="match status" value="2"/>
</dbReference>
<evidence type="ECO:0000313" key="8">
    <source>
        <dbReference type="Proteomes" id="UP000694402"/>
    </source>
</evidence>
<evidence type="ECO:0008006" key="9">
    <source>
        <dbReference type="Google" id="ProtNLM"/>
    </source>
</evidence>
<feature type="compositionally biased region" description="Low complexity" evidence="3">
    <location>
        <begin position="49"/>
        <end position="70"/>
    </location>
</feature>
<feature type="domain" description="FERM" evidence="5">
    <location>
        <begin position="786"/>
        <end position="1139"/>
    </location>
</feature>
<keyword evidence="2" id="KW-0175">Coiled coil</keyword>
<dbReference type="Pfam" id="PF21989">
    <property type="entry name" value="RA_2"/>
    <property type="match status" value="1"/>
</dbReference>
<dbReference type="SMART" id="SM00139">
    <property type="entry name" value="MyTH4"/>
    <property type="match status" value="1"/>
</dbReference>
<feature type="compositionally biased region" description="Polar residues" evidence="3">
    <location>
        <begin position="160"/>
        <end position="170"/>
    </location>
</feature>
<dbReference type="InterPro" id="IPR035963">
    <property type="entry name" value="FERM_2"/>
</dbReference>
<dbReference type="InterPro" id="IPR014352">
    <property type="entry name" value="FERM/acyl-CoA-bd_prot_sf"/>
</dbReference>
<dbReference type="GO" id="GO:0005856">
    <property type="term" value="C:cytoskeleton"/>
    <property type="evidence" value="ECO:0007669"/>
    <property type="project" value="InterPro"/>
</dbReference>
<dbReference type="SUPFAM" id="SSF47031">
    <property type="entry name" value="Second domain of FERM"/>
    <property type="match status" value="1"/>
</dbReference>
<feature type="domain" description="PH" evidence="4">
    <location>
        <begin position="365"/>
        <end position="462"/>
    </location>
</feature>
<dbReference type="InterPro" id="IPR000857">
    <property type="entry name" value="MyTH4_dom"/>
</dbReference>
<dbReference type="Pfam" id="PF00373">
    <property type="entry name" value="FERM_M"/>
    <property type="match status" value="1"/>
</dbReference>
<feature type="domain" description="MyTH4" evidence="6">
    <location>
        <begin position="618"/>
        <end position="775"/>
    </location>
</feature>
<feature type="domain" description="PH" evidence="4">
    <location>
        <begin position="476"/>
        <end position="584"/>
    </location>
</feature>
<sequence>MERTKRPHFHLPGSGEGGLAEKDGVRERKLEDCSSDELNKRFQSQRLDSSSSSSDPSNTPSPILTPTLTPKRPTSTQDSRDLPASPKQPRLRTTAGFGVMSVALAKRHLSQPPISTEAAHGRTRNAISMLRPLRPQETDLDQEQEVSMETSRDTPPQPATKPTLSTSPASLATDEEEPPENPDPPPTVPGSKPPTPPLHRFPSWVSTKFYLPFIVHTLSVLCFACVDCYFRKAGYMQWQSLASGCQRPHVQTRQAKVSERRRNYWVSTVLHLTHIHTHPLQENSHKSTHLTLLHIKTKSIRVYYHVLMTVCVAPACPAVSMSSMTSESDYAIPPDAYSTDTECSEPEQKLPKTCSSTRDNGKSEPMEKSGYLLKMVKTWKKTWKRRWFVLKDGELLYYKSPSDVIRRPQGQIEVNATSSIARGDGKQVLQVLIVTGKRVYYLKADSPNLLEEWLRVLQSVLRVKTASPLFAQPEIRPGMKGHLIKVKHGYSKRVWCALIGKTLYYFRSQEDKFPLGQIKLWEARVEEVDRSHDSDEELKSCGRGLEAPPHTIAVHPQEQGPTYLLIESRHEKDAWLYHLSVAAGTTLGKVGTEFEQLVGKLLNVEGEPSDWRHPMLCFSKEGLVSALTTLPSQALQTEAIKLFKTCQLFINVAIDAPAIDYHVSLAQSALQVCLTHPELQNELFCQLIKQTTKRQPQGVCVYGLLQGWQFLALCVGLFLPQHPFLWLLQVHLKRHGDSRTEVGKYAIYCQRSVERTQQKGERQARASRMEILSILLRNPYHHSLPFSVPVHFLNNTYQVVGFDASTTVEEFQCRLNQDTGMRKTGQSGFSLYTDDPTGRELEHCLQGGIKICDIISKWEQASKEQHTGKSENTRTVRLTYKNRLYFSPQVRGESERERLLLVYQANEAIAAGHFPVNKELALEMSALLAQVEFGDFERPFSTPASPNSAQTKSNQTLKQVLERFYPKHYRRTSTEEQLRQLRQRLSTRWASLRGRSSSECVRIYLTVARKWPFFGAKLFEAESLCSLRPSLSMFPFTNLMTFGGCRQDFMLVVSQSIGSNATKDKPTEKHLFTMATSKNREMTLLISSYINSAHQQKAATHHLSAPALLVAQPVNLKSKELRSKSPPAAGRPSKAPTLL</sequence>
<dbReference type="PANTHER" id="PTHR22903:SF3">
    <property type="entry name" value="PLECKSTRIN HOMOLOGY DOMAIN-CONTAINING FAMILY H MEMBER 2"/>
    <property type="match status" value="1"/>
</dbReference>
<reference evidence="7" key="2">
    <citation type="submission" date="2025-09" db="UniProtKB">
        <authorList>
            <consortium name="Ensembl"/>
        </authorList>
    </citation>
    <scope>IDENTIFICATION</scope>
</reference>
<dbReference type="InterPro" id="IPR019748">
    <property type="entry name" value="FERM_central"/>
</dbReference>
<dbReference type="Gene3D" id="1.25.40.530">
    <property type="entry name" value="MyTH4 domain"/>
    <property type="match status" value="1"/>
</dbReference>
<dbReference type="Pfam" id="PF00169">
    <property type="entry name" value="PH"/>
    <property type="match status" value="1"/>
</dbReference>
<feature type="region of interest" description="Disordered" evidence="3">
    <location>
        <begin position="1"/>
        <end position="195"/>
    </location>
</feature>
<evidence type="ECO:0000256" key="3">
    <source>
        <dbReference type="SAM" id="MobiDB-lite"/>
    </source>
</evidence>
<dbReference type="InterPro" id="IPR000299">
    <property type="entry name" value="FERM_domain"/>
</dbReference>
<dbReference type="CDD" id="cd13282">
    <property type="entry name" value="PH1_PLEKHH1_PLEKHH2"/>
    <property type="match status" value="1"/>
</dbReference>
<dbReference type="AlphaFoldDB" id="A0A8C8FZA9"/>
<organism evidence="7 8">
    <name type="scientific">Oncorhynchus tshawytscha</name>
    <name type="common">Chinook salmon</name>
    <name type="synonym">Salmo tshawytscha</name>
    <dbReference type="NCBI Taxonomy" id="74940"/>
    <lineage>
        <taxon>Eukaryota</taxon>
        <taxon>Metazoa</taxon>
        <taxon>Chordata</taxon>
        <taxon>Craniata</taxon>
        <taxon>Vertebrata</taxon>
        <taxon>Euteleostomi</taxon>
        <taxon>Actinopterygii</taxon>
        <taxon>Neopterygii</taxon>
        <taxon>Teleostei</taxon>
        <taxon>Protacanthopterygii</taxon>
        <taxon>Salmoniformes</taxon>
        <taxon>Salmonidae</taxon>
        <taxon>Salmoninae</taxon>
        <taxon>Oncorhynchus</taxon>
    </lineage>
</organism>
<dbReference type="GO" id="GO:0005737">
    <property type="term" value="C:cytoplasm"/>
    <property type="evidence" value="ECO:0007669"/>
    <property type="project" value="TreeGrafter"/>
</dbReference>
<feature type="region of interest" description="Disordered" evidence="3">
    <location>
        <begin position="335"/>
        <end position="365"/>
    </location>
</feature>
<keyword evidence="1" id="KW-0677">Repeat</keyword>
<dbReference type="Pfam" id="PF00784">
    <property type="entry name" value="MyTH4"/>
    <property type="match status" value="1"/>
</dbReference>
<dbReference type="Gene3D" id="2.30.29.30">
    <property type="entry name" value="Pleckstrin-homology domain (PH domain)/Phosphotyrosine-binding domain (PTB)"/>
    <property type="match status" value="2"/>
</dbReference>
<dbReference type="PROSITE" id="PS50057">
    <property type="entry name" value="FERM_3"/>
    <property type="match status" value="1"/>
</dbReference>
<dbReference type="Gene3D" id="1.20.80.10">
    <property type="match status" value="1"/>
</dbReference>
<evidence type="ECO:0000256" key="2">
    <source>
        <dbReference type="ARBA" id="ARBA00023054"/>
    </source>
</evidence>
<dbReference type="InterPro" id="IPR019749">
    <property type="entry name" value="Band_41_domain"/>
</dbReference>
<evidence type="ECO:0000259" key="6">
    <source>
        <dbReference type="PROSITE" id="PS51016"/>
    </source>
</evidence>
<dbReference type="GO" id="GO:0003779">
    <property type="term" value="F:actin binding"/>
    <property type="evidence" value="ECO:0007669"/>
    <property type="project" value="TreeGrafter"/>
</dbReference>
<evidence type="ECO:0000313" key="7">
    <source>
        <dbReference type="Ensembl" id="ENSOTSP00005041909.1"/>
    </source>
</evidence>
<evidence type="ECO:0000259" key="4">
    <source>
        <dbReference type="PROSITE" id="PS50003"/>
    </source>
</evidence>
<dbReference type="FunFam" id="2.30.29.30:FF:000286">
    <property type="entry name" value="PH-protein kinase domain containing protein"/>
    <property type="match status" value="1"/>
</dbReference>
<name>A0A8C8FZA9_ONCTS</name>
<dbReference type="SUPFAM" id="SSF50729">
    <property type="entry name" value="PH domain-like"/>
    <property type="match status" value="2"/>
</dbReference>
<dbReference type="Ensembl" id="ENSOTST00005045597.2">
    <property type="protein sequence ID" value="ENSOTSP00005041909.1"/>
    <property type="gene ID" value="ENSOTSG00005020085.2"/>
</dbReference>
<feature type="compositionally biased region" description="Basic and acidic residues" evidence="3">
    <location>
        <begin position="19"/>
        <end position="40"/>
    </location>
</feature>
<dbReference type="GeneTree" id="ENSGT00940000157675"/>
<dbReference type="CDD" id="cd17179">
    <property type="entry name" value="FERM_F1_PLEKHH2"/>
    <property type="match status" value="1"/>
</dbReference>
<dbReference type="GO" id="GO:0030835">
    <property type="term" value="P:negative regulation of actin filament depolymerization"/>
    <property type="evidence" value="ECO:0007669"/>
    <property type="project" value="TreeGrafter"/>
</dbReference>
<reference evidence="7" key="1">
    <citation type="submission" date="2025-08" db="UniProtKB">
        <authorList>
            <consortium name="Ensembl"/>
        </authorList>
    </citation>
    <scope>IDENTIFICATION</scope>
</reference>
<dbReference type="SMART" id="SM00295">
    <property type="entry name" value="B41"/>
    <property type="match status" value="1"/>
</dbReference>
<dbReference type="SMART" id="SM00233">
    <property type="entry name" value="PH"/>
    <property type="match status" value="2"/>
</dbReference>
<feature type="region of interest" description="Disordered" evidence="3">
    <location>
        <begin position="1119"/>
        <end position="1139"/>
    </location>
</feature>
<dbReference type="PANTHER" id="PTHR22903">
    <property type="entry name" value="PLEKHH PROTEIN"/>
    <property type="match status" value="1"/>
</dbReference>
<evidence type="ECO:0000256" key="1">
    <source>
        <dbReference type="ARBA" id="ARBA00022737"/>
    </source>
</evidence>
<dbReference type="InterPro" id="IPR038185">
    <property type="entry name" value="MyTH4_dom_sf"/>
</dbReference>
<dbReference type="CDD" id="cd00821">
    <property type="entry name" value="PH"/>
    <property type="match status" value="1"/>
</dbReference>
<proteinExistence type="predicted"/>
<feature type="compositionally biased region" description="Pro residues" evidence="3">
    <location>
        <begin position="181"/>
        <end position="195"/>
    </location>
</feature>
<dbReference type="Proteomes" id="UP000694402">
    <property type="component" value="Unassembled WGS sequence"/>
</dbReference>
<protein>
    <recommendedName>
        <fullName evidence="9">Pleckstrin homology domain containing, family H (with MyTH4 domain) member 2</fullName>
    </recommendedName>
</protein>
<gene>
    <name evidence="7" type="primary">PLEKHH2</name>
</gene>
<dbReference type="Gene3D" id="3.10.20.90">
    <property type="entry name" value="Phosphatidylinositol 3-kinase Catalytic Subunit, Chain A, domain 1"/>
    <property type="match status" value="1"/>
</dbReference>
<accession>A0A8C8FZA9</accession>
<keyword evidence="8" id="KW-1185">Reference proteome</keyword>
<evidence type="ECO:0000259" key="5">
    <source>
        <dbReference type="PROSITE" id="PS50057"/>
    </source>
</evidence>
<dbReference type="InterPro" id="IPR001849">
    <property type="entry name" value="PH_domain"/>
</dbReference>
<dbReference type="CDD" id="cd14473">
    <property type="entry name" value="FERM_B-lobe"/>
    <property type="match status" value="1"/>
</dbReference>
<dbReference type="PROSITE" id="PS51016">
    <property type="entry name" value="MYTH4"/>
    <property type="match status" value="1"/>
</dbReference>